<evidence type="ECO:0000259" key="4">
    <source>
        <dbReference type="PROSITE" id="PS01124"/>
    </source>
</evidence>
<dbReference type="PANTHER" id="PTHR11019">
    <property type="entry name" value="HTH-TYPE TRANSCRIPTIONAL REGULATOR NIMR"/>
    <property type="match status" value="1"/>
</dbReference>
<dbReference type="InterPro" id="IPR003313">
    <property type="entry name" value="AraC-bd"/>
</dbReference>
<keyword evidence="6" id="KW-1185">Reference proteome</keyword>
<dbReference type="Gene3D" id="2.60.120.10">
    <property type="entry name" value="Jelly Rolls"/>
    <property type="match status" value="1"/>
</dbReference>
<dbReference type="InterPro" id="IPR011051">
    <property type="entry name" value="RmlC_Cupin_sf"/>
</dbReference>
<organism evidence="5 6">
    <name type="scientific">Novosphingobium flavum</name>
    <dbReference type="NCBI Taxonomy" id="1778672"/>
    <lineage>
        <taxon>Bacteria</taxon>
        <taxon>Pseudomonadati</taxon>
        <taxon>Pseudomonadota</taxon>
        <taxon>Alphaproteobacteria</taxon>
        <taxon>Sphingomonadales</taxon>
        <taxon>Sphingomonadaceae</taxon>
        <taxon>Novosphingobium</taxon>
    </lineage>
</organism>
<dbReference type="SUPFAM" id="SSF46689">
    <property type="entry name" value="Homeodomain-like"/>
    <property type="match status" value="1"/>
</dbReference>
<dbReference type="Gene3D" id="1.10.10.60">
    <property type="entry name" value="Homeodomain-like"/>
    <property type="match status" value="1"/>
</dbReference>
<sequence length="291" mass="32010">MPSALIPSFLLYGEDDDDTPPNFAHIETIASRSSLHDWEIAPHRHRQSVQALVALAGQVTYRNEQAVHVMAAPCFAVVPVGSVHGFQFSPDTTGHILSLSTGFAARAAEPVDRLLQLLTHGGQGTLPADVARRIDWLCGEMLATQADWRTPDPLFLALAEVLMRSLIGGEEDNSPLDSQRMARFRRLLELHLHEHRSVNWYAEHLGITAKTLSRTCRQCAGLSPIALIHSRLVLEAQRLLCFTNASIAQVADSLGFSDPSYFSRFYKRMTGDRPILVKKPAAAAGDLVDKG</sequence>
<dbReference type="InterPro" id="IPR047264">
    <property type="entry name" value="Cupin_HpaA-like_N"/>
</dbReference>
<dbReference type="PROSITE" id="PS01124">
    <property type="entry name" value="HTH_ARAC_FAMILY_2"/>
    <property type="match status" value="1"/>
</dbReference>
<name>A0A7X1KMB6_9SPHN</name>
<keyword evidence="3" id="KW-0804">Transcription</keyword>
<dbReference type="RefSeq" id="WP_185664743.1">
    <property type="nucleotide sequence ID" value="NZ_JACLAW010000009.1"/>
</dbReference>
<dbReference type="EMBL" id="JACLAW010000009">
    <property type="protein sequence ID" value="MBC2666449.1"/>
    <property type="molecule type" value="Genomic_DNA"/>
</dbReference>
<gene>
    <name evidence="5" type="ORF">H7F51_13045</name>
</gene>
<accession>A0A7X1KMB6</accession>
<evidence type="ECO:0000256" key="3">
    <source>
        <dbReference type="ARBA" id="ARBA00023163"/>
    </source>
</evidence>
<dbReference type="InterPro" id="IPR014710">
    <property type="entry name" value="RmlC-like_jellyroll"/>
</dbReference>
<dbReference type="InterPro" id="IPR018060">
    <property type="entry name" value="HTH_AraC"/>
</dbReference>
<evidence type="ECO:0000313" key="5">
    <source>
        <dbReference type="EMBL" id="MBC2666449.1"/>
    </source>
</evidence>
<dbReference type="GO" id="GO:0043565">
    <property type="term" value="F:sequence-specific DNA binding"/>
    <property type="evidence" value="ECO:0007669"/>
    <property type="project" value="InterPro"/>
</dbReference>
<dbReference type="AlphaFoldDB" id="A0A7X1KMB6"/>
<comment type="caution">
    <text evidence="5">The sequence shown here is derived from an EMBL/GenBank/DDBJ whole genome shotgun (WGS) entry which is preliminary data.</text>
</comment>
<dbReference type="GO" id="GO:0003700">
    <property type="term" value="F:DNA-binding transcription factor activity"/>
    <property type="evidence" value="ECO:0007669"/>
    <property type="project" value="InterPro"/>
</dbReference>
<keyword evidence="2" id="KW-0238">DNA-binding</keyword>
<evidence type="ECO:0000313" key="6">
    <source>
        <dbReference type="Proteomes" id="UP000566813"/>
    </source>
</evidence>
<dbReference type="Proteomes" id="UP000566813">
    <property type="component" value="Unassembled WGS sequence"/>
</dbReference>
<keyword evidence="1" id="KW-0805">Transcription regulation</keyword>
<dbReference type="SUPFAM" id="SSF51182">
    <property type="entry name" value="RmlC-like cupins"/>
    <property type="match status" value="1"/>
</dbReference>
<evidence type="ECO:0000256" key="2">
    <source>
        <dbReference type="ARBA" id="ARBA00023125"/>
    </source>
</evidence>
<dbReference type="Pfam" id="PF02311">
    <property type="entry name" value="AraC_binding"/>
    <property type="match status" value="1"/>
</dbReference>
<dbReference type="CDD" id="cd06999">
    <property type="entry name" value="cupin_HpaA-like_N"/>
    <property type="match status" value="1"/>
</dbReference>
<dbReference type="PANTHER" id="PTHR11019:SF199">
    <property type="entry name" value="HTH-TYPE TRANSCRIPTIONAL REGULATOR NIMR"/>
    <property type="match status" value="1"/>
</dbReference>
<reference evidence="5 6" key="1">
    <citation type="submission" date="2020-08" db="EMBL/GenBank/DDBJ databases">
        <title>The genome sequence of type strain Novosphingobium flavum NBRC 111647.</title>
        <authorList>
            <person name="Liu Y."/>
        </authorList>
    </citation>
    <scope>NUCLEOTIDE SEQUENCE [LARGE SCALE GENOMIC DNA]</scope>
    <source>
        <strain evidence="5 6">NBRC 111647</strain>
    </source>
</reference>
<dbReference type="Pfam" id="PF12833">
    <property type="entry name" value="HTH_18"/>
    <property type="match status" value="1"/>
</dbReference>
<proteinExistence type="predicted"/>
<feature type="domain" description="HTH araC/xylS-type" evidence="4">
    <location>
        <begin position="182"/>
        <end position="280"/>
    </location>
</feature>
<dbReference type="SMART" id="SM00342">
    <property type="entry name" value="HTH_ARAC"/>
    <property type="match status" value="1"/>
</dbReference>
<dbReference type="InterPro" id="IPR009057">
    <property type="entry name" value="Homeodomain-like_sf"/>
</dbReference>
<protein>
    <submittedName>
        <fullName evidence="5">Helix-turn-helix domain-containing protein</fullName>
    </submittedName>
</protein>
<evidence type="ECO:0000256" key="1">
    <source>
        <dbReference type="ARBA" id="ARBA00023015"/>
    </source>
</evidence>